<accession>A0ABT1QUY8</accession>
<gene>
    <name evidence="1" type="ORF">NM961_15295</name>
</gene>
<name>A0ABT1QUY8_9GAMM</name>
<dbReference type="EMBL" id="JANFQO010000014">
    <property type="protein sequence ID" value="MCQ4166086.1"/>
    <property type="molecule type" value="Genomic_DNA"/>
</dbReference>
<keyword evidence="2" id="KW-1185">Reference proteome</keyword>
<organism evidence="1 2">
    <name type="scientific">Tahibacter harae</name>
    <dbReference type="NCBI Taxonomy" id="2963937"/>
    <lineage>
        <taxon>Bacteria</taxon>
        <taxon>Pseudomonadati</taxon>
        <taxon>Pseudomonadota</taxon>
        <taxon>Gammaproteobacteria</taxon>
        <taxon>Lysobacterales</taxon>
        <taxon>Rhodanobacteraceae</taxon>
        <taxon>Tahibacter</taxon>
    </lineage>
</organism>
<comment type="caution">
    <text evidence="1">The sequence shown here is derived from an EMBL/GenBank/DDBJ whole genome shotgun (WGS) entry which is preliminary data.</text>
</comment>
<dbReference type="Proteomes" id="UP001165498">
    <property type="component" value="Unassembled WGS sequence"/>
</dbReference>
<sequence>MTALLSSSPQAEIALALQQPDLVEPLFFPLQPQPLPAMPGAYVFDGAIDEWPAQALLQTTPQHRDAVDAQAWLAADSSGLNLAARLPPGDDVTLILRIASMDRLTLPPVGWLQRFVAPHYYRSADDCAFEHPENLQSKDGEARCREWFAQQAPHRAAVADSFVRQWRITPAGRSEERAILQELKPDGALAVRAAPPDATERTLELKLPWNAWPATDQLDLTRLYTQLSLCRGGHCQILQRDQEEPGVRFNTWTLATPQRYAVACGFPLQGTSHPRVQDFSHGYFLPGSETTVSRVLALRLPAASYQDDPDGLSPEITAIDYAALPLDDKGAFLCGPPVSYRKGDTLRRTEASWVAPPTHFFAIDDGNVLAVTDVIDHPTITGMGQGGGCPARSIEAFYIDLHSGEITASGMGASPDCAEDYNTAELSQRTAREIVGTYHSCTYEQVEPAASTPTQGGTADRSVFVCRKEEVVNCLKPGERAFVECERRELEVTHPDASSPEQP</sequence>
<protein>
    <submittedName>
        <fullName evidence="1">Uncharacterized protein</fullName>
    </submittedName>
</protein>
<reference evidence="1" key="1">
    <citation type="submission" date="2022-07" db="EMBL/GenBank/DDBJ databases">
        <title>Tahibacter sp., a new gammaproteobacterium isolated from the silt sample collected at pig farm.</title>
        <authorList>
            <person name="Chen H."/>
        </authorList>
    </citation>
    <scope>NUCLEOTIDE SEQUENCE</scope>
    <source>
        <strain evidence="1">P2K</strain>
    </source>
</reference>
<evidence type="ECO:0000313" key="2">
    <source>
        <dbReference type="Proteomes" id="UP001165498"/>
    </source>
</evidence>
<evidence type="ECO:0000313" key="1">
    <source>
        <dbReference type="EMBL" id="MCQ4166086.1"/>
    </source>
</evidence>
<proteinExistence type="predicted"/>
<dbReference type="RefSeq" id="WP_255915276.1">
    <property type="nucleotide sequence ID" value="NZ_JANFQO010000014.1"/>
</dbReference>